<dbReference type="Proteomes" id="UP000020595">
    <property type="component" value="Unassembled WGS sequence"/>
</dbReference>
<dbReference type="EMBL" id="JEWH01000001">
    <property type="protein sequence ID" value="EXB07689.1"/>
    <property type="molecule type" value="Genomic_DNA"/>
</dbReference>
<dbReference type="InterPro" id="IPR036995">
    <property type="entry name" value="MPG_sf"/>
</dbReference>
<dbReference type="NCBIfam" id="TIGR00567">
    <property type="entry name" value="3mg"/>
    <property type="match status" value="1"/>
</dbReference>
<dbReference type="PATRIC" id="fig|1310613.3.peg.84"/>
<evidence type="ECO:0000313" key="7">
    <source>
        <dbReference type="Proteomes" id="UP000020595"/>
    </source>
</evidence>
<dbReference type="Pfam" id="PF02245">
    <property type="entry name" value="Pur_DNA_glyco"/>
    <property type="match status" value="1"/>
</dbReference>
<gene>
    <name evidence="6" type="ORF">J512_0083</name>
</gene>
<dbReference type="PANTHER" id="PTHR10429:SF0">
    <property type="entry name" value="DNA-3-METHYLADENINE GLYCOSYLASE"/>
    <property type="match status" value="1"/>
</dbReference>
<dbReference type="RefSeq" id="WP_001280163.1">
    <property type="nucleotide sequence ID" value="NZ_JEWH01000001.1"/>
</dbReference>
<evidence type="ECO:0000256" key="4">
    <source>
        <dbReference type="ARBA" id="ARBA00023204"/>
    </source>
</evidence>
<comment type="caution">
    <text evidence="6">The sequence shown here is derived from an EMBL/GenBank/DDBJ whole genome shotgun (WGS) entry which is preliminary data.</text>
</comment>
<accession>A0A009ISK1</accession>
<keyword evidence="3 5" id="KW-0378">Hydrolase</keyword>
<dbReference type="HAMAP" id="MF_00527">
    <property type="entry name" value="3MGH"/>
    <property type="match status" value="1"/>
</dbReference>
<name>A0A009ISK1_ACIB9</name>
<proteinExistence type="inferred from homology"/>
<keyword evidence="4 5" id="KW-0234">DNA repair</keyword>
<keyword evidence="2 5" id="KW-0227">DNA damage</keyword>
<evidence type="ECO:0000256" key="1">
    <source>
        <dbReference type="ARBA" id="ARBA00009232"/>
    </source>
</evidence>
<evidence type="ECO:0000256" key="2">
    <source>
        <dbReference type="ARBA" id="ARBA00022763"/>
    </source>
</evidence>
<dbReference type="AlphaFoldDB" id="A0A009ISK1"/>
<keyword evidence="6" id="KW-0326">Glycosidase</keyword>
<dbReference type="InterPro" id="IPR003180">
    <property type="entry name" value="MPG"/>
</dbReference>
<dbReference type="EC" id="3.2.2.-" evidence="5"/>
<dbReference type="GO" id="GO:0006284">
    <property type="term" value="P:base-excision repair"/>
    <property type="evidence" value="ECO:0007669"/>
    <property type="project" value="InterPro"/>
</dbReference>
<comment type="similarity">
    <text evidence="1 5">Belongs to the DNA glycosylase MPG family.</text>
</comment>
<dbReference type="CDD" id="cd00540">
    <property type="entry name" value="AAG"/>
    <property type="match status" value="1"/>
</dbReference>
<dbReference type="InterPro" id="IPR011034">
    <property type="entry name" value="Formyl_transferase-like_C_sf"/>
</dbReference>
<dbReference type="SUPFAM" id="SSF50486">
    <property type="entry name" value="FMT C-terminal domain-like"/>
    <property type="match status" value="1"/>
</dbReference>
<dbReference type="Gene3D" id="3.10.300.10">
    <property type="entry name" value="Methylpurine-DNA glycosylase (MPG)"/>
    <property type="match status" value="1"/>
</dbReference>
<organism evidence="6 7">
    <name type="scientific">Acinetobacter baumannii (strain 1295743)</name>
    <dbReference type="NCBI Taxonomy" id="1310613"/>
    <lineage>
        <taxon>Bacteria</taxon>
        <taxon>Pseudomonadati</taxon>
        <taxon>Pseudomonadota</taxon>
        <taxon>Gammaproteobacteria</taxon>
        <taxon>Moraxellales</taxon>
        <taxon>Moraxellaceae</taxon>
        <taxon>Acinetobacter</taxon>
        <taxon>Acinetobacter calcoaceticus/baumannii complex</taxon>
    </lineage>
</organism>
<evidence type="ECO:0000313" key="6">
    <source>
        <dbReference type="EMBL" id="EXB07689.1"/>
    </source>
</evidence>
<evidence type="ECO:0000256" key="5">
    <source>
        <dbReference type="HAMAP-Rule" id="MF_00527"/>
    </source>
</evidence>
<dbReference type="PANTHER" id="PTHR10429">
    <property type="entry name" value="DNA-3-METHYLADENINE GLYCOSYLASE"/>
    <property type="match status" value="1"/>
</dbReference>
<dbReference type="GO" id="GO:0003905">
    <property type="term" value="F:alkylbase DNA N-glycosylase activity"/>
    <property type="evidence" value="ECO:0007669"/>
    <property type="project" value="InterPro"/>
</dbReference>
<sequence length="188" mass="21398">MSDILPLSWFQRETSEVAYDLIGCVLCKRQPDGQVIRCTISETEAYLGVRDKACHSYNDKRTARTEVMYRHGGTIYVYLIYGMYEMLNIITQTEGVPEGVMIRSAFLNSASTKKEYKLLAGPGKLTRYLGIDRTLKGQTLGEESGLWIEAATTQPEVVLTPRIGIDYAEEAKDWPERYCWKDHPSLSR</sequence>
<reference evidence="6 7" key="1">
    <citation type="submission" date="2014-02" db="EMBL/GenBank/DDBJ databases">
        <title>Comparative genomics and transcriptomics to identify genetic mechanisms underlying the emergence of carbapenem resistant Acinetobacter baumannii (CRAb).</title>
        <authorList>
            <person name="Harris A.D."/>
            <person name="Johnson K.J."/>
            <person name="George J."/>
            <person name="Shefchek K."/>
            <person name="Daugherty S.C."/>
            <person name="Parankush S."/>
            <person name="Sadzewicz L."/>
            <person name="Tallon L."/>
            <person name="Sengamalay N."/>
            <person name="Hazen T.H."/>
            <person name="Rasko D.A."/>
        </authorList>
    </citation>
    <scope>NUCLEOTIDE SEQUENCE [LARGE SCALE GENOMIC DNA]</scope>
    <source>
        <strain evidence="6 7">1295743</strain>
    </source>
</reference>
<dbReference type="GO" id="GO:0003677">
    <property type="term" value="F:DNA binding"/>
    <property type="evidence" value="ECO:0007669"/>
    <property type="project" value="InterPro"/>
</dbReference>
<dbReference type="FunFam" id="3.10.300.10:FF:000001">
    <property type="entry name" value="Putative 3-methyladenine DNA glycosylase"/>
    <property type="match status" value="1"/>
</dbReference>
<protein>
    <recommendedName>
        <fullName evidence="5">Putative 3-methyladenine DNA glycosylase</fullName>
        <ecNumber evidence="5">3.2.2.-</ecNumber>
    </recommendedName>
</protein>
<evidence type="ECO:0000256" key="3">
    <source>
        <dbReference type="ARBA" id="ARBA00022801"/>
    </source>
</evidence>